<dbReference type="SUPFAM" id="SSF117281">
    <property type="entry name" value="Kelch motif"/>
    <property type="match status" value="1"/>
</dbReference>
<comment type="caution">
    <text evidence="4">The sequence shown here is derived from an EMBL/GenBank/DDBJ whole genome shotgun (WGS) entry which is preliminary data.</text>
</comment>
<accession>A0A4R5D6Q9</accession>
<protein>
    <recommendedName>
        <fullName evidence="6">Galactose oxidase</fullName>
    </recommendedName>
</protein>
<evidence type="ECO:0000313" key="5">
    <source>
        <dbReference type="Proteomes" id="UP000294850"/>
    </source>
</evidence>
<keyword evidence="5" id="KW-1185">Reference proteome</keyword>
<dbReference type="InterPro" id="IPR015915">
    <property type="entry name" value="Kelch-typ_b-propeller"/>
</dbReference>
<evidence type="ECO:0008006" key="6">
    <source>
        <dbReference type="Google" id="ProtNLM"/>
    </source>
</evidence>
<dbReference type="Proteomes" id="UP000294850">
    <property type="component" value="Unassembled WGS sequence"/>
</dbReference>
<proteinExistence type="predicted"/>
<dbReference type="EMBL" id="SMFL01000027">
    <property type="protein sequence ID" value="TDE08287.1"/>
    <property type="molecule type" value="Genomic_DNA"/>
</dbReference>
<dbReference type="PANTHER" id="PTHR45632">
    <property type="entry name" value="LD33804P"/>
    <property type="match status" value="1"/>
</dbReference>
<reference evidence="4 5" key="1">
    <citation type="submission" date="2019-03" db="EMBL/GenBank/DDBJ databases">
        <title>Dyadobacter AR-3-6 sp. nov., isolated from arctic soil.</title>
        <authorList>
            <person name="Chaudhary D.K."/>
        </authorList>
    </citation>
    <scope>NUCLEOTIDE SEQUENCE [LARGE SCALE GENOMIC DNA]</scope>
    <source>
        <strain evidence="4 5">AR-3-6</strain>
    </source>
</reference>
<evidence type="ECO:0000313" key="4">
    <source>
        <dbReference type="EMBL" id="TDE08287.1"/>
    </source>
</evidence>
<dbReference type="AlphaFoldDB" id="A0A4R5D6Q9"/>
<evidence type="ECO:0000256" key="1">
    <source>
        <dbReference type="ARBA" id="ARBA00022441"/>
    </source>
</evidence>
<dbReference type="OrthoDB" id="103335at2"/>
<keyword evidence="1" id="KW-0880">Kelch repeat</keyword>
<evidence type="ECO:0000256" key="2">
    <source>
        <dbReference type="ARBA" id="ARBA00022737"/>
    </source>
</evidence>
<organism evidence="4 5">
    <name type="scientific">Dyadobacter psychrotolerans</name>
    <dbReference type="NCBI Taxonomy" id="2541721"/>
    <lineage>
        <taxon>Bacteria</taxon>
        <taxon>Pseudomonadati</taxon>
        <taxon>Bacteroidota</taxon>
        <taxon>Cytophagia</taxon>
        <taxon>Cytophagales</taxon>
        <taxon>Spirosomataceae</taxon>
        <taxon>Dyadobacter</taxon>
    </lineage>
</organism>
<dbReference type="PROSITE" id="PS51257">
    <property type="entry name" value="PROKAR_LIPOPROTEIN"/>
    <property type="match status" value="1"/>
</dbReference>
<sequence>MSQTGRVINILGFVFCFAATFLSCMEIPKNKHEKQVLLVGKAQPVVRGAWRKMGDFFNENAVYKFLFVLKGKAYFKVDMIYQDLESDFWCYDPSSNVFTPKQRLPTKDGGSVMMAIGEKGYYGPGLTFFNGDYTNVNSMWEYNPDTDVWSRKADFIVPEIEFPGIFVIGSNAYVCGWQSKNGYRYIADTYQYNSVSDSWSKKDGIYSLSRLKTTQLQFGFNGKGYLFGGGAGPVTEFGKMVDSLYVTTYSPQADRFTTLKTNNFPYDAAPQTSWIIGNSIFFYLGGKDYNFYTFKNEIWEFNTSNLTWKKNPDFTGPIRHGAFGFSVGDKAYICFGDNTGLIQYDDIWEYNP</sequence>
<feature type="transmembrane region" description="Helical" evidence="3">
    <location>
        <begin position="6"/>
        <end position="25"/>
    </location>
</feature>
<name>A0A4R5D6Q9_9BACT</name>
<keyword evidence="3" id="KW-0472">Membrane</keyword>
<gene>
    <name evidence="4" type="ORF">E0F88_32830</name>
</gene>
<keyword evidence="2" id="KW-0677">Repeat</keyword>
<keyword evidence="3" id="KW-0812">Transmembrane</keyword>
<keyword evidence="3" id="KW-1133">Transmembrane helix</keyword>
<evidence type="ECO:0000256" key="3">
    <source>
        <dbReference type="SAM" id="Phobius"/>
    </source>
</evidence>
<dbReference type="PANTHER" id="PTHR45632:SF3">
    <property type="entry name" value="KELCH-LIKE PROTEIN 32"/>
    <property type="match status" value="1"/>
</dbReference>
<dbReference type="Gene3D" id="2.120.10.80">
    <property type="entry name" value="Kelch-type beta propeller"/>
    <property type="match status" value="2"/>
</dbReference>